<dbReference type="NCBIfam" id="NF003768">
    <property type="entry name" value="PRK05365.1"/>
    <property type="match status" value="1"/>
</dbReference>
<keyword evidence="2 5" id="KW-0288">FMN</keyword>
<dbReference type="CDD" id="cd02148">
    <property type="entry name" value="RutE-like"/>
    <property type="match status" value="1"/>
</dbReference>
<evidence type="ECO:0000256" key="5">
    <source>
        <dbReference type="HAMAP-Rule" id="MF_01204"/>
    </source>
</evidence>
<keyword evidence="4 5" id="KW-0560">Oxidoreductase</keyword>
<dbReference type="Pfam" id="PF00881">
    <property type="entry name" value="Nitroreductase"/>
    <property type="match status" value="1"/>
</dbReference>
<proteinExistence type="inferred from homology"/>
<dbReference type="GO" id="GO:0016491">
    <property type="term" value="F:oxidoreductase activity"/>
    <property type="evidence" value="ECO:0007669"/>
    <property type="project" value="UniProtKB-UniRule"/>
</dbReference>
<evidence type="ECO:0000256" key="3">
    <source>
        <dbReference type="ARBA" id="ARBA00022857"/>
    </source>
</evidence>
<evidence type="ECO:0000256" key="2">
    <source>
        <dbReference type="ARBA" id="ARBA00022643"/>
    </source>
</evidence>
<gene>
    <name evidence="7" type="ORF">TH6_05185</name>
</gene>
<dbReference type="HAMAP" id="MF_01204">
    <property type="entry name" value="Oxidoreductase_RutE_HadB"/>
    <property type="match status" value="1"/>
</dbReference>
<keyword evidence="1 5" id="KW-0285">Flavoprotein</keyword>
<organism evidence="7 8">
    <name type="scientific">Thalassospira profundimaris</name>
    <dbReference type="NCBI Taxonomy" id="502049"/>
    <lineage>
        <taxon>Bacteria</taxon>
        <taxon>Pseudomonadati</taxon>
        <taxon>Pseudomonadota</taxon>
        <taxon>Alphaproteobacteria</taxon>
        <taxon>Rhodospirillales</taxon>
        <taxon>Thalassospiraceae</taxon>
        <taxon>Thalassospira</taxon>
    </lineage>
</organism>
<dbReference type="PANTHER" id="PTHR43543:SF1">
    <property type="entry name" value="MALONIC SEMIALDEHYDE REDUCTASE RUTE-RELATED"/>
    <property type="match status" value="1"/>
</dbReference>
<evidence type="ECO:0000313" key="8">
    <source>
        <dbReference type="Proteomes" id="UP000253061"/>
    </source>
</evidence>
<comment type="caution">
    <text evidence="7">The sequence shown here is derived from an EMBL/GenBank/DDBJ whole genome shotgun (WGS) entry which is preliminary data.</text>
</comment>
<protein>
    <recommendedName>
        <fullName evidence="5">Putative NADH dehydrogenase/NAD(P)H nitroreductase TH6_05185</fullName>
        <ecNumber evidence="5">1.-.-.-</ecNumber>
    </recommendedName>
</protein>
<evidence type="ECO:0000256" key="4">
    <source>
        <dbReference type="ARBA" id="ARBA00023002"/>
    </source>
</evidence>
<evidence type="ECO:0000256" key="1">
    <source>
        <dbReference type="ARBA" id="ARBA00022630"/>
    </source>
</evidence>
<name>A0A367VGI8_9PROT</name>
<dbReference type="AlphaFoldDB" id="A0A367VGI8"/>
<dbReference type="InterPro" id="IPR023936">
    <property type="entry name" value="RutE-like"/>
</dbReference>
<evidence type="ECO:0000259" key="6">
    <source>
        <dbReference type="Pfam" id="PF00881"/>
    </source>
</evidence>
<dbReference type="Gene3D" id="3.40.109.10">
    <property type="entry name" value="NADH Oxidase"/>
    <property type="match status" value="1"/>
</dbReference>
<dbReference type="InterPro" id="IPR050461">
    <property type="entry name" value="Nitroreductase_HadB/RutE"/>
</dbReference>
<dbReference type="InterPro" id="IPR000415">
    <property type="entry name" value="Nitroreductase-like"/>
</dbReference>
<dbReference type="Proteomes" id="UP000253061">
    <property type="component" value="Unassembled WGS sequence"/>
</dbReference>
<feature type="domain" description="Nitroreductase" evidence="6">
    <location>
        <begin position="21"/>
        <end position="171"/>
    </location>
</feature>
<keyword evidence="5" id="KW-0520">NAD</keyword>
<dbReference type="EC" id="1.-.-.-" evidence="5"/>
<sequence length="193" mass="21329">MLDSKGLDLLFHNGRTHNVWQDKPVDPDLLKQAWDLAVLGPTSANCEPMRIVFVTTDEARARLKPCLAEGNVEKTMTAPVTAIIAHDMEFYEKLPDLFPHTDARSWFAGKEEAIKATAFRNGTLQAGYFILALRALGLDSGGMSGFDNAKVDAEFFAGTPYKSNFLLNIGYGDGSKLFERQPRLSFDQGAEII</sequence>
<keyword evidence="3 5" id="KW-0521">NADP</keyword>
<dbReference type="RefSeq" id="WP_062957366.1">
    <property type="nucleotide sequence ID" value="NZ_JPWB01000002.1"/>
</dbReference>
<comment type="cofactor">
    <cofactor evidence="5">
        <name>FMN</name>
        <dbReference type="ChEBI" id="CHEBI:58210"/>
    </cofactor>
</comment>
<dbReference type="PANTHER" id="PTHR43543">
    <property type="entry name" value="MALONIC SEMIALDEHYDE REDUCTASE RUTE-RELATED"/>
    <property type="match status" value="1"/>
</dbReference>
<accession>A0A367VGI8</accession>
<evidence type="ECO:0000313" key="7">
    <source>
        <dbReference type="EMBL" id="RCK24109.1"/>
    </source>
</evidence>
<dbReference type="EMBL" id="JPWB01000002">
    <property type="protein sequence ID" value="RCK24109.1"/>
    <property type="molecule type" value="Genomic_DNA"/>
</dbReference>
<comment type="similarity">
    <text evidence="5">Belongs to the nitroreductase family. HadB/RutE subfamily.</text>
</comment>
<dbReference type="InterPro" id="IPR029479">
    <property type="entry name" value="Nitroreductase"/>
</dbReference>
<dbReference type="SUPFAM" id="SSF55469">
    <property type="entry name" value="FMN-dependent nitroreductase-like"/>
    <property type="match status" value="1"/>
</dbReference>
<reference evidence="7 8" key="1">
    <citation type="submission" date="2014-07" db="EMBL/GenBank/DDBJ databases">
        <title>Draft genome sequence of Thalassospira profundimaris R8-17.</title>
        <authorList>
            <person name="Lai Q."/>
            <person name="Shao Z."/>
        </authorList>
    </citation>
    <scope>NUCLEOTIDE SEQUENCE [LARGE SCALE GENOMIC DNA]</scope>
    <source>
        <strain evidence="7 8">R8-17</strain>
    </source>
</reference>